<evidence type="ECO:0000313" key="3">
    <source>
        <dbReference type="EMBL" id="GFP81222.1"/>
    </source>
</evidence>
<feature type="region of interest" description="Disordered" evidence="1">
    <location>
        <begin position="358"/>
        <end position="392"/>
    </location>
</feature>
<evidence type="ECO:0000256" key="1">
    <source>
        <dbReference type="SAM" id="MobiDB-lite"/>
    </source>
</evidence>
<comment type="caution">
    <text evidence="3">The sequence shown here is derived from an EMBL/GenBank/DDBJ whole genome shotgun (WGS) entry which is preliminary data.</text>
</comment>
<proteinExistence type="predicted"/>
<dbReference type="AlphaFoldDB" id="A0A830B642"/>
<gene>
    <name evidence="3" type="ORF">PHJA_000265500</name>
</gene>
<evidence type="ECO:0000259" key="2">
    <source>
        <dbReference type="Pfam" id="PF23197"/>
    </source>
</evidence>
<feature type="compositionally biased region" description="Polar residues" evidence="1">
    <location>
        <begin position="382"/>
        <end position="392"/>
    </location>
</feature>
<name>A0A830B642_9LAMI</name>
<feature type="domain" description="AIR9-like A9" evidence="2">
    <location>
        <begin position="107"/>
        <end position="197"/>
    </location>
</feature>
<feature type="compositionally biased region" description="Basic and acidic residues" evidence="1">
    <location>
        <begin position="358"/>
        <end position="367"/>
    </location>
</feature>
<dbReference type="EMBL" id="BMAC01000027">
    <property type="protein sequence ID" value="GFP81222.1"/>
    <property type="molecule type" value="Genomic_DNA"/>
</dbReference>
<protein>
    <submittedName>
        <fullName evidence="3">187-kDa microtubule-associated protein air9</fullName>
    </submittedName>
</protein>
<dbReference type="OrthoDB" id="1904536at2759"/>
<dbReference type="Proteomes" id="UP000653305">
    <property type="component" value="Unassembled WGS sequence"/>
</dbReference>
<organism evidence="3 4">
    <name type="scientific">Phtheirospermum japonicum</name>
    <dbReference type="NCBI Taxonomy" id="374723"/>
    <lineage>
        <taxon>Eukaryota</taxon>
        <taxon>Viridiplantae</taxon>
        <taxon>Streptophyta</taxon>
        <taxon>Embryophyta</taxon>
        <taxon>Tracheophyta</taxon>
        <taxon>Spermatophyta</taxon>
        <taxon>Magnoliopsida</taxon>
        <taxon>eudicotyledons</taxon>
        <taxon>Gunneridae</taxon>
        <taxon>Pentapetalae</taxon>
        <taxon>asterids</taxon>
        <taxon>lamiids</taxon>
        <taxon>Lamiales</taxon>
        <taxon>Orobanchaceae</taxon>
        <taxon>Orobanchaceae incertae sedis</taxon>
        <taxon>Phtheirospermum</taxon>
    </lineage>
</organism>
<dbReference type="InterPro" id="IPR056284">
    <property type="entry name" value="AIR9-like_A9"/>
</dbReference>
<reference evidence="3" key="1">
    <citation type="submission" date="2020-07" db="EMBL/GenBank/DDBJ databases">
        <title>Ethylene signaling mediates host invasion by parasitic plants.</title>
        <authorList>
            <person name="Yoshida S."/>
        </authorList>
    </citation>
    <scope>NUCLEOTIDE SEQUENCE</scope>
    <source>
        <strain evidence="3">Okayama</strain>
    </source>
</reference>
<dbReference type="Pfam" id="PF23197">
    <property type="entry name" value="IG_AIR9"/>
    <property type="match status" value="1"/>
</dbReference>
<sequence length="392" mass="43523">MSLVSSYLLRAHRCAVMVFKVNREPALDKNVFVQEARDCSLYKLLEVVLKALLQISKTNIGVVKTESPFTAVSGVQLSFLNKWDQLCQGLQHAGRLSFMDPWLKARNSQLSFIASYSGGEKGDCLYEWFRVKDDGFKEKLHVGGEPVGVELLIPDCCEGQEVVPATRTYTPSLEDVGFYLALYWLPTRSDGKCGSALVSICDSPVIPAIHQFVQIQSSESLYFEPSDVVLPEVPRIEILALTGKAVEGELLTAVEVIPNSENQHLVWGKYKKEVKYQWFFSSESGTDKFFEPFPSQRSCSYKVRFEGIGRYLRRECVVTDVFGRSSELAQGRAFLVFPPSTPSNPAVAAKTVELETREERKLGKVEEGEGSTAGFDGVDGGNTINARSIDNG</sequence>
<evidence type="ECO:0000313" key="4">
    <source>
        <dbReference type="Proteomes" id="UP000653305"/>
    </source>
</evidence>
<dbReference type="Gene3D" id="2.60.40.2700">
    <property type="match status" value="1"/>
</dbReference>
<accession>A0A830B642</accession>
<keyword evidence="4" id="KW-1185">Reference proteome</keyword>